<dbReference type="InterPro" id="IPR025665">
    <property type="entry name" value="Beta-barrel_OMP_2"/>
</dbReference>
<proteinExistence type="predicted"/>
<dbReference type="InterPro" id="IPR011250">
    <property type="entry name" value="OMP/PagP_B-barrel"/>
</dbReference>
<name>A0A1X7L9S9_9BACT</name>
<dbReference type="Pfam" id="PF13568">
    <property type="entry name" value="OMP_b-brl_2"/>
    <property type="match status" value="1"/>
</dbReference>
<protein>
    <submittedName>
        <fullName evidence="3">Outer membrane protein beta-barrel domain-containing protein</fullName>
    </submittedName>
</protein>
<dbReference type="RefSeq" id="WP_085518771.1">
    <property type="nucleotide sequence ID" value="NZ_FXAW01000009.1"/>
</dbReference>
<organism evidence="3 4">
    <name type="scientific">Marivirga sericea</name>
    <dbReference type="NCBI Taxonomy" id="1028"/>
    <lineage>
        <taxon>Bacteria</taxon>
        <taxon>Pseudomonadati</taxon>
        <taxon>Bacteroidota</taxon>
        <taxon>Cytophagia</taxon>
        <taxon>Cytophagales</taxon>
        <taxon>Marivirgaceae</taxon>
        <taxon>Marivirga</taxon>
    </lineage>
</organism>
<evidence type="ECO:0000256" key="1">
    <source>
        <dbReference type="SAM" id="SignalP"/>
    </source>
</evidence>
<dbReference type="Proteomes" id="UP000193804">
    <property type="component" value="Unassembled WGS sequence"/>
</dbReference>
<dbReference type="SUPFAM" id="SSF56925">
    <property type="entry name" value="OMPA-like"/>
    <property type="match status" value="1"/>
</dbReference>
<gene>
    <name evidence="3" type="ORF">SAMN05661096_03640</name>
</gene>
<dbReference type="EMBL" id="FXAW01000009">
    <property type="protein sequence ID" value="SMG50244.1"/>
    <property type="molecule type" value="Genomic_DNA"/>
</dbReference>
<feature type="chain" id="PRO_5013050055" evidence="1">
    <location>
        <begin position="21"/>
        <end position="225"/>
    </location>
</feature>
<keyword evidence="4" id="KW-1185">Reference proteome</keyword>
<dbReference type="AlphaFoldDB" id="A0A1X7L9S9"/>
<dbReference type="STRING" id="1028.SAMN05661096_03640"/>
<dbReference type="OrthoDB" id="1121752at2"/>
<reference evidence="4" key="1">
    <citation type="submission" date="2017-04" db="EMBL/GenBank/DDBJ databases">
        <authorList>
            <person name="Varghese N."/>
            <person name="Submissions S."/>
        </authorList>
    </citation>
    <scope>NUCLEOTIDE SEQUENCE [LARGE SCALE GENOMIC DNA]</scope>
    <source>
        <strain evidence="4">DSM 4125</strain>
    </source>
</reference>
<accession>A0A1X7L9S9</accession>
<feature type="signal peptide" evidence="1">
    <location>
        <begin position="1"/>
        <end position="20"/>
    </location>
</feature>
<keyword evidence="1" id="KW-0732">Signal</keyword>
<feature type="domain" description="Outer membrane protein beta-barrel" evidence="2">
    <location>
        <begin position="25"/>
        <end position="193"/>
    </location>
</feature>
<evidence type="ECO:0000259" key="2">
    <source>
        <dbReference type="Pfam" id="PF13568"/>
    </source>
</evidence>
<sequence>MKKISIIFILFLCISISFEAKSQSFVGLRGGINIPSVNYTNFVRGPIVTGFRNEFFIAPSFGVSYRNMQSEKIGVQIDLNYSTKGWGQLTLLETNTFITRINYLELPFYLHWQLIGKKKLKFFVDAGVYVAWALSAEQEIANDVDLVENQIIYSVEKDNRGDFGIYAGAGVSYDFSIFILQLDGNFKSGFANILPVNPFIKENPPISTNQVPSVQLSVLFPISKD</sequence>
<evidence type="ECO:0000313" key="3">
    <source>
        <dbReference type="EMBL" id="SMG50244.1"/>
    </source>
</evidence>
<evidence type="ECO:0000313" key="4">
    <source>
        <dbReference type="Proteomes" id="UP000193804"/>
    </source>
</evidence>